<dbReference type="EMBL" id="WHWC01000008">
    <property type="protein sequence ID" value="KAG8378193.1"/>
    <property type="molecule type" value="Genomic_DNA"/>
</dbReference>
<evidence type="ECO:0000313" key="3">
    <source>
        <dbReference type="Proteomes" id="UP000826271"/>
    </source>
</evidence>
<comment type="caution">
    <text evidence="2">The sequence shown here is derived from an EMBL/GenBank/DDBJ whole genome shotgun (WGS) entry which is preliminary data.</text>
</comment>
<gene>
    <name evidence="2" type="ORF">BUALT_Bualt08G0112400</name>
</gene>
<keyword evidence="1" id="KW-0812">Transmembrane</keyword>
<feature type="transmembrane region" description="Helical" evidence="1">
    <location>
        <begin position="401"/>
        <end position="423"/>
    </location>
</feature>
<accession>A0AAV6X700</accession>
<dbReference type="AlphaFoldDB" id="A0AAV6X700"/>
<reference evidence="2" key="1">
    <citation type="submission" date="2019-10" db="EMBL/GenBank/DDBJ databases">
        <authorList>
            <person name="Zhang R."/>
            <person name="Pan Y."/>
            <person name="Wang J."/>
            <person name="Ma R."/>
            <person name="Yu S."/>
        </authorList>
    </citation>
    <scope>NUCLEOTIDE SEQUENCE</scope>
    <source>
        <strain evidence="2">LA-IB0</strain>
        <tissue evidence="2">Leaf</tissue>
    </source>
</reference>
<evidence type="ECO:0000256" key="1">
    <source>
        <dbReference type="SAM" id="Phobius"/>
    </source>
</evidence>
<dbReference type="PANTHER" id="PTHR31170">
    <property type="entry name" value="BNAC04G53230D PROTEIN"/>
    <property type="match status" value="1"/>
</dbReference>
<organism evidence="2 3">
    <name type="scientific">Buddleja alternifolia</name>
    <dbReference type="NCBI Taxonomy" id="168488"/>
    <lineage>
        <taxon>Eukaryota</taxon>
        <taxon>Viridiplantae</taxon>
        <taxon>Streptophyta</taxon>
        <taxon>Embryophyta</taxon>
        <taxon>Tracheophyta</taxon>
        <taxon>Spermatophyta</taxon>
        <taxon>Magnoliopsida</taxon>
        <taxon>eudicotyledons</taxon>
        <taxon>Gunneridae</taxon>
        <taxon>Pentapetalae</taxon>
        <taxon>asterids</taxon>
        <taxon>lamiids</taxon>
        <taxon>Lamiales</taxon>
        <taxon>Scrophulariaceae</taxon>
        <taxon>Buddlejeae</taxon>
        <taxon>Buddleja</taxon>
    </lineage>
</organism>
<proteinExistence type="predicted"/>
<dbReference type="PANTHER" id="PTHR31170:SF17">
    <property type="match status" value="1"/>
</dbReference>
<protein>
    <submittedName>
        <fullName evidence="2">Uncharacterized protein</fullName>
    </submittedName>
</protein>
<dbReference type="InterPro" id="IPR004158">
    <property type="entry name" value="DUF247_pln"/>
</dbReference>
<dbReference type="Proteomes" id="UP000826271">
    <property type="component" value="Unassembled WGS sequence"/>
</dbReference>
<name>A0AAV6X700_9LAMI</name>
<keyword evidence="1" id="KW-1133">Transmembrane helix</keyword>
<sequence>MYETKDHVSIRITEKLQELPDSSYKPSIFRVSDDLRRVDEKLYEPKVVAVGHFHHSEDRIQKMEQHKFRYLKHLLKRRGESSVDEDVMAIRSLEEKARGCYAEPIYLNRDNFVHMLLLDGIFIIELIRKYLFYEFREKDDMIFQHEQVYSQLRHDLMLVENQVPFFVLEKLFNMTKSESGDDNILYLIQGAFADYISPWPDASKITEVSMENIDHLLGLVYRIWCSSFAKMTSNRPFEAAIDCTTKLQEAGIEFFLNYTACNFLDIEFNQGVMKIPRFDVSDATESVFSNLIAYEHFSTNHTKYATDYAFFLHCLINSSSDVEILRQRGIVTNLLGDDEMVYRMFNRLGRNLLISSDFHYNDVFYKVNVHCRRPWNIWKAHLRHNYFNDLRQNYFESPWKYVSFSAALMLLLFTLTQTVFSVLSYTKS</sequence>
<evidence type="ECO:0000313" key="2">
    <source>
        <dbReference type="EMBL" id="KAG8378193.1"/>
    </source>
</evidence>
<keyword evidence="3" id="KW-1185">Reference proteome</keyword>
<dbReference type="Pfam" id="PF03140">
    <property type="entry name" value="DUF247"/>
    <property type="match status" value="1"/>
</dbReference>
<keyword evidence="1" id="KW-0472">Membrane</keyword>